<feature type="binding site" evidence="9">
    <location>
        <begin position="32"/>
        <end position="36"/>
    </location>
    <ligand>
        <name>4-amino-2-methyl-5-(diphosphooxymethyl)pyrimidine</name>
        <dbReference type="ChEBI" id="CHEBI:57841"/>
    </ligand>
</feature>
<comment type="catalytic activity">
    <reaction evidence="7 9 10">
        <text>2-(2-carboxy-4-methylthiazol-5-yl)ethyl phosphate + 4-amino-2-methyl-5-(diphosphooxymethyl)pyrimidine + 2 H(+) = thiamine phosphate + CO2 + diphosphate</text>
        <dbReference type="Rhea" id="RHEA:47848"/>
        <dbReference type="ChEBI" id="CHEBI:15378"/>
        <dbReference type="ChEBI" id="CHEBI:16526"/>
        <dbReference type="ChEBI" id="CHEBI:33019"/>
        <dbReference type="ChEBI" id="CHEBI:37575"/>
        <dbReference type="ChEBI" id="CHEBI:57841"/>
        <dbReference type="ChEBI" id="CHEBI:62890"/>
        <dbReference type="EC" id="2.5.1.3"/>
    </reaction>
</comment>
<evidence type="ECO:0000256" key="10">
    <source>
        <dbReference type="RuleBase" id="RU003826"/>
    </source>
</evidence>
<keyword evidence="14" id="KW-1185">Reference proteome</keyword>
<gene>
    <name evidence="9 13" type="primary">thiE</name>
    <name evidence="13" type="ORF">PEPS_11980</name>
</gene>
<protein>
    <recommendedName>
        <fullName evidence="9">Thiamine-phosphate synthase</fullName>
        <shortName evidence="9">TP synthase</shortName>
        <shortName evidence="9">TPS</shortName>
        <ecNumber evidence="9">2.5.1.3</ecNumber>
    </recommendedName>
    <alternativeName>
        <fullName evidence="9">Thiamine-phosphate pyrophosphorylase</fullName>
        <shortName evidence="9">TMP pyrophosphorylase</shortName>
        <shortName evidence="9">TMP-PPase</shortName>
    </alternativeName>
</protein>
<evidence type="ECO:0000256" key="4">
    <source>
        <dbReference type="ARBA" id="ARBA00022842"/>
    </source>
</evidence>
<feature type="binding site" evidence="9">
    <location>
        <begin position="129"/>
        <end position="131"/>
    </location>
    <ligand>
        <name>2-[(2R,5Z)-2-carboxy-4-methylthiazol-5(2H)-ylidene]ethyl phosphate</name>
        <dbReference type="ChEBI" id="CHEBI:62899"/>
    </ligand>
</feature>
<proteinExistence type="inferred from homology"/>
<evidence type="ECO:0000256" key="9">
    <source>
        <dbReference type="HAMAP-Rule" id="MF_00097"/>
    </source>
</evidence>
<dbReference type="NCBIfam" id="TIGR00693">
    <property type="entry name" value="thiE"/>
    <property type="match status" value="1"/>
</dbReference>
<dbReference type="PANTHER" id="PTHR20857">
    <property type="entry name" value="THIAMINE-PHOSPHATE PYROPHOSPHORYLASE"/>
    <property type="match status" value="1"/>
</dbReference>
<keyword evidence="2 9" id="KW-0808">Transferase</keyword>
<evidence type="ECO:0000256" key="3">
    <source>
        <dbReference type="ARBA" id="ARBA00022723"/>
    </source>
</evidence>
<evidence type="ECO:0000256" key="6">
    <source>
        <dbReference type="ARBA" id="ARBA00047334"/>
    </source>
</evidence>
<evidence type="ECO:0000259" key="12">
    <source>
        <dbReference type="Pfam" id="PF02581"/>
    </source>
</evidence>
<keyword evidence="3 9" id="KW-0479">Metal-binding</keyword>
<comment type="catalytic activity">
    <reaction evidence="8 9 10">
        <text>2-[(2R,5Z)-2-carboxy-4-methylthiazol-5(2H)-ylidene]ethyl phosphate + 4-amino-2-methyl-5-(diphosphooxymethyl)pyrimidine + 2 H(+) = thiamine phosphate + CO2 + diphosphate</text>
        <dbReference type="Rhea" id="RHEA:47844"/>
        <dbReference type="ChEBI" id="CHEBI:15378"/>
        <dbReference type="ChEBI" id="CHEBI:16526"/>
        <dbReference type="ChEBI" id="CHEBI:33019"/>
        <dbReference type="ChEBI" id="CHEBI:37575"/>
        <dbReference type="ChEBI" id="CHEBI:57841"/>
        <dbReference type="ChEBI" id="CHEBI:62899"/>
        <dbReference type="EC" id="2.5.1.3"/>
    </reaction>
</comment>
<feature type="binding site" evidence="9">
    <location>
        <position position="64"/>
    </location>
    <ligand>
        <name>4-amino-2-methyl-5-(diphosphooxymethyl)pyrimidine</name>
        <dbReference type="ChEBI" id="CHEBI:57841"/>
    </ligand>
</feature>
<comment type="function">
    <text evidence="9">Condenses 4-methyl-5-(beta-hydroxyethyl)thiazole monophosphate (THZ-P) and 2-methyl-4-amino-5-hydroxymethyl pyrimidine pyrophosphate (HMP-PP) to form thiamine monophosphate (TMP).</text>
</comment>
<evidence type="ECO:0000256" key="7">
    <source>
        <dbReference type="ARBA" id="ARBA00047851"/>
    </source>
</evidence>
<dbReference type="EMBL" id="AP025292">
    <property type="protein sequence ID" value="BDC98917.1"/>
    <property type="molecule type" value="Genomic_DNA"/>
</dbReference>
<dbReference type="Pfam" id="PF02581">
    <property type="entry name" value="TMP-TENI"/>
    <property type="match status" value="1"/>
</dbReference>
<accession>A0ABN6LB82</accession>
<dbReference type="CDD" id="cd00564">
    <property type="entry name" value="TMP_TenI"/>
    <property type="match status" value="1"/>
</dbReference>
<evidence type="ECO:0000313" key="13">
    <source>
        <dbReference type="EMBL" id="BDC98917.1"/>
    </source>
</evidence>
<reference evidence="13 14" key="1">
    <citation type="submission" date="2021-12" db="EMBL/GenBank/DDBJ databases">
        <title>Genome sequencing of bacteria with rrn-lacking chromosome and rrn-plasmid.</title>
        <authorList>
            <person name="Anda M."/>
            <person name="Iwasaki W."/>
        </authorList>
    </citation>
    <scope>NUCLEOTIDE SEQUENCE [LARGE SCALE GENOMIC DNA]</scope>
    <source>
        <strain evidence="13 14">NBRC 101262</strain>
    </source>
</reference>
<name>A0ABN6LB82_9BACT</name>
<feature type="binding site" evidence="9">
    <location>
        <position position="165"/>
    </location>
    <ligand>
        <name>2-[(2R,5Z)-2-carboxy-4-methylthiazol-5(2H)-ylidene]ethyl phosphate</name>
        <dbReference type="ChEBI" id="CHEBI:62899"/>
    </ligand>
</feature>
<dbReference type="EC" id="2.5.1.3" evidence="9"/>
<dbReference type="RefSeq" id="WP_338397956.1">
    <property type="nucleotide sequence ID" value="NZ_AP025292.1"/>
</dbReference>
<comment type="cofactor">
    <cofactor evidence="9">
        <name>Mg(2+)</name>
        <dbReference type="ChEBI" id="CHEBI:18420"/>
    </cofactor>
    <text evidence="9">Binds 1 Mg(2+) ion per subunit.</text>
</comment>
<feature type="binding site" evidence="9">
    <location>
        <position position="103"/>
    </location>
    <ligand>
        <name>4-amino-2-methyl-5-(diphosphooxymethyl)pyrimidine</name>
        <dbReference type="ChEBI" id="CHEBI:57841"/>
    </ligand>
</feature>
<evidence type="ECO:0000313" key="14">
    <source>
        <dbReference type="Proteomes" id="UP001354989"/>
    </source>
</evidence>
<dbReference type="SUPFAM" id="SSF51391">
    <property type="entry name" value="Thiamin phosphate synthase"/>
    <property type="match status" value="1"/>
</dbReference>
<dbReference type="InterPro" id="IPR036206">
    <property type="entry name" value="ThiamineP_synth_sf"/>
</dbReference>
<dbReference type="PANTHER" id="PTHR20857:SF15">
    <property type="entry name" value="THIAMINE-PHOSPHATE SYNTHASE"/>
    <property type="match status" value="1"/>
</dbReference>
<feature type="domain" description="Thiamine phosphate synthase/TenI" evidence="12">
    <location>
        <begin position="15"/>
        <end position="187"/>
    </location>
</feature>
<sequence length="213" mass="23517">MERLIYISQGKTPAIQLENIAFACQVGVKWVQLRLKDCDPKEVKKTALAAQKICGEHQVKLTINDHAALALSLGIPSVHLGLNDMPTDEARKLLGPSVEIGGTCNTFDHLKWHWQNGVDYVGLGPFRFTKTKTKLSPILAIEGYQRLIKQMAIAKIELPVFAIGGIKADDVYPLFNAGVYGIAISSELHHHPDPEAFVKFVEGIFQLKNTTTC</sequence>
<dbReference type="InterPro" id="IPR022998">
    <property type="entry name" value="ThiamineP_synth_TenI"/>
</dbReference>
<feature type="binding site" evidence="9">
    <location>
        <position position="84"/>
    </location>
    <ligand>
        <name>Mg(2+)</name>
        <dbReference type="ChEBI" id="CHEBI:18420"/>
    </ligand>
</feature>
<dbReference type="InterPro" id="IPR013785">
    <property type="entry name" value="Aldolase_TIM"/>
</dbReference>
<keyword evidence="4 9" id="KW-0460">Magnesium</keyword>
<dbReference type="InterPro" id="IPR034291">
    <property type="entry name" value="TMP_synthase"/>
</dbReference>
<dbReference type="Gene3D" id="3.20.20.70">
    <property type="entry name" value="Aldolase class I"/>
    <property type="match status" value="1"/>
</dbReference>
<comment type="similarity">
    <text evidence="9 10">Belongs to the thiamine-phosphate synthase family.</text>
</comment>
<evidence type="ECO:0000256" key="8">
    <source>
        <dbReference type="ARBA" id="ARBA00047883"/>
    </source>
</evidence>
<evidence type="ECO:0000256" key="5">
    <source>
        <dbReference type="ARBA" id="ARBA00022977"/>
    </source>
</evidence>
<comment type="caution">
    <text evidence="9">Lacks conserved residue(s) required for the propagation of feature annotation.</text>
</comment>
<feature type="binding site" evidence="9">
    <location>
        <position position="65"/>
    </location>
    <ligand>
        <name>Mg(2+)</name>
        <dbReference type="ChEBI" id="CHEBI:18420"/>
    </ligand>
</feature>
<keyword evidence="5 9" id="KW-0784">Thiamine biosynthesis</keyword>
<evidence type="ECO:0000256" key="11">
    <source>
        <dbReference type="RuleBase" id="RU004253"/>
    </source>
</evidence>
<comment type="catalytic activity">
    <reaction evidence="6 9 10">
        <text>4-methyl-5-(2-phosphooxyethyl)-thiazole + 4-amino-2-methyl-5-(diphosphooxymethyl)pyrimidine + H(+) = thiamine phosphate + diphosphate</text>
        <dbReference type="Rhea" id="RHEA:22328"/>
        <dbReference type="ChEBI" id="CHEBI:15378"/>
        <dbReference type="ChEBI" id="CHEBI:33019"/>
        <dbReference type="ChEBI" id="CHEBI:37575"/>
        <dbReference type="ChEBI" id="CHEBI:57841"/>
        <dbReference type="ChEBI" id="CHEBI:58296"/>
        <dbReference type="EC" id="2.5.1.3"/>
    </reaction>
</comment>
<dbReference type="Proteomes" id="UP001354989">
    <property type="component" value="Chromosome"/>
</dbReference>
<feature type="binding site" evidence="9">
    <location>
        <position position="132"/>
    </location>
    <ligand>
        <name>4-amino-2-methyl-5-(diphosphooxymethyl)pyrimidine</name>
        <dbReference type="ChEBI" id="CHEBI:57841"/>
    </ligand>
</feature>
<comment type="pathway">
    <text evidence="1 9 11">Cofactor biosynthesis; thiamine diphosphate biosynthesis; thiamine phosphate from 4-amino-2-methyl-5-diphosphomethylpyrimidine and 4-methyl-5-(2-phosphoethyl)-thiazole: step 1/1.</text>
</comment>
<dbReference type="HAMAP" id="MF_00097">
    <property type="entry name" value="TMP_synthase"/>
    <property type="match status" value="1"/>
</dbReference>
<evidence type="ECO:0000256" key="2">
    <source>
        <dbReference type="ARBA" id="ARBA00022679"/>
    </source>
</evidence>
<organism evidence="13 14">
    <name type="scientific">Persicobacter psychrovividus</name>
    <dbReference type="NCBI Taxonomy" id="387638"/>
    <lineage>
        <taxon>Bacteria</taxon>
        <taxon>Pseudomonadati</taxon>
        <taxon>Bacteroidota</taxon>
        <taxon>Cytophagia</taxon>
        <taxon>Cytophagales</taxon>
        <taxon>Persicobacteraceae</taxon>
        <taxon>Persicobacter</taxon>
    </lineage>
</organism>
<evidence type="ECO:0000256" key="1">
    <source>
        <dbReference type="ARBA" id="ARBA00005165"/>
    </source>
</evidence>